<comment type="caution">
    <text evidence="3">The sequence shown here is derived from an EMBL/GenBank/DDBJ whole genome shotgun (WGS) entry which is preliminary data.</text>
</comment>
<dbReference type="Gene3D" id="3.60.10.10">
    <property type="entry name" value="Endonuclease/exonuclease/phosphatase"/>
    <property type="match status" value="1"/>
</dbReference>
<gene>
    <name evidence="3" type="ORF">BJY16_008213</name>
</gene>
<feature type="region of interest" description="Disordered" evidence="1">
    <location>
        <begin position="142"/>
        <end position="174"/>
    </location>
</feature>
<evidence type="ECO:0000313" key="4">
    <source>
        <dbReference type="Proteomes" id="UP000546162"/>
    </source>
</evidence>
<evidence type="ECO:0000256" key="1">
    <source>
        <dbReference type="SAM" id="MobiDB-lite"/>
    </source>
</evidence>
<feature type="signal peptide" evidence="2">
    <location>
        <begin position="1"/>
        <end position="24"/>
    </location>
</feature>
<keyword evidence="2" id="KW-0732">Signal</keyword>
<dbReference type="Proteomes" id="UP000546162">
    <property type="component" value="Unassembled WGS sequence"/>
</dbReference>
<reference evidence="3 4" key="1">
    <citation type="submission" date="2020-08" db="EMBL/GenBank/DDBJ databases">
        <title>Sequencing the genomes of 1000 actinobacteria strains.</title>
        <authorList>
            <person name="Klenk H.-P."/>
        </authorList>
    </citation>
    <scope>NUCLEOTIDE SEQUENCE [LARGE SCALE GENOMIC DNA]</scope>
    <source>
        <strain evidence="3 4">DSM 45809</strain>
    </source>
</reference>
<feature type="chain" id="PRO_5030509395" description="Endonuclease/exonuclease/phosphatase family protein" evidence="2">
    <location>
        <begin position="25"/>
        <end position="174"/>
    </location>
</feature>
<proteinExistence type="predicted"/>
<keyword evidence="4" id="KW-1185">Reference proteome</keyword>
<evidence type="ECO:0008006" key="5">
    <source>
        <dbReference type="Google" id="ProtNLM"/>
    </source>
</evidence>
<protein>
    <recommendedName>
        <fullName evidence="5">Endonuclease/exonuclease/phosphatase family protein</fullName>
    </recommendedName>
</protein>
<evidence type="ECO:0000256" key="2">
    <source>
        <dbReference type="SAM" id="SignalP"/>
    </source>
</evidence>
<dbReference type="SUPFAM" id="SSF56219">
    <property type="entry name" value="DNase I-like"/>
    <property type="match status" value="1"/>
</dbReference>
<feature type="compositionally biased region" description="Low complexity" evidence="1">
    <location>
        <begin position="146"/>
        <end position="174"/>
    </location>
</feature>
<dbReference type="RefSeq" id="WP_239176619.1">
    <property type="nucleotide sequence ID" value="NZ_BAABFG010000005.1"/>
</dbReference>
<accession>A0A7W7MC34</accession>
<dbReference type="AlphaFoldDB" id="A0A7W7MC34"/>
<evidence type="ECO:0000313" key="3">
    <source>
        <dbReference type="EMBL" id="MBB4744754.1"/>
    </source>
</evidence>
<sequence>MFTTRLAVAALTAAFLAVPAPASAAPSGSFKVLSYNVAGLPDILSSAETDRKSATTAIGRRLTGYDVVHVQEDFNYHAYLYAADTHAHRTPTSGGAGIGSGLNSLSSYAYDTDDFERVRWHSCQLDSGDCLTLRASPSAGYGWPRASTPTSTTCTPTPAPGTATWPPGPTTCAS</sequence>
<organism evidence="3 4">
    <name type="scientific">Actinoplanes octamycinicus</name>
    <dbReference type="NCBI Taxonomy" id="135948"/>
    <lineage>
        <taxon>Bacteria</taxon>
        <taxon>Bacillati</taxon>
        <taxon>Actinomycetota</taxon>
        <taxon>Actinomycetes</taxon>
        <taxon>Micromonosporales</taxon>
        <taxon>Micromonosporaceae</taxon>
        <taxon>Actinoplanes</taxon>
    </lineage>
</organism>
<dbReference type="InterPro" id="IPR036691">
    <property type="entry name" value="Endo/exonu/phosph_ase_sf"/>
</dbReference>
<dbReference type="EMBL" id="JACHNB010000001">
    <property type="protein sequence ID" value="MBB4744754.1"/>
    <property type="molecule type" value="Genomic_DNA"/>
</dbReference>
<name>A0A7W7MC34_9ACTN</name>